<evidence type="ECO:0000313" key="3">
    <source>
        <dbReference type="Proteomes" id="UP000286246"/>
    </source>
</evidence>
<feature type="domain" description="Gp5/Type VI secretion system Vgr protein OB-fold" evidence="1">
    <location>
        <begin position="369"/>
        <end position="447"/>
    </location>
</feature>
<reference evidence="2 3" key="1">
    <citation type="submission" date="2018-09" db="EMBL/GenBank/DDBJ databases">
        <title>Genomic Encyclopedia of Type Strains, Phase III (KMG-III): the genomes of soil and plant-associated and newly described type strains.</title>
        <authorList>
            <person name="Whitman W."/>
        </authorList>
    </citation>
    <scope>NUCLEOTIDE SEQUENCE [LARGE SCALE GENOMIC DNA]</scope>
    <source>
        <strain evidence="2 3">CECT 7938</strain>
    </source>
</reference>
<organism evidence="2 3">
    <name type="scientific">Sphingobacterium detergens</name>
    <dbReference type="NCBI Taxonomy" id="1145106"/>
    <lineage>
        <taxon>Bacteria</taxon>
        <taxon>Pseudomonadati</taxon>
        <taxon>Bacteroidota</taxon>
        <taxon>Sphingobacteriia</taxon>
        <taxon>Sphingobacteriales</taxon>
        <taxon>Sphingobacteriaceae</taxon>
        <taxon>Sphingobacterium</taxon>
    </lineage>
</organism>
<dbReference type="InterPro" id="IPR037026">
    <property type="entry name" value="Vgr_OB-fold_dom_sf"/>
</dbReference>
<evidence type="ECO:0000313" key="2">
    <source>
        <dbReference type="EMBL" id="RKE55460.1"/>
    </source>
</evidence>
<keyword evidence="3" id="KW-1185">Reference proteome</keyword>
<dbReference type="SUPFAM" id="SSF69279">
    <property type="entry name" value="Phage tail proteins"/>
    <property type="match status" value="1"/>
</dbReference>
<protein>
    <submittedName>
        <fullName evidence="2">Uncharacterized protein involved in type VI secretion and phage assembly</fullName>
    </submittedName>
</protein>
<dbReference type="RefSeq" id="WP_120257241.1">
    <property type="nucleotide sequence ID" value="NZ_RAPY01000001.1"/>
</dbReference>
<evidence type="ECO:0000259" key="1">
    <source>
        <dbReference type="Pfam" id="PF04717"/>
    </source>
</evidence>
<dbReference type="EMBL" id="RAPY01000001">
    <property type="protein sequence ID" value="RKE55460.1"/>
    <property type="molecule type" value="Genomic_DNA"/>
</dbReference>
<dbReference type="SUPFAM" id="SSF69349">
    <property type="entry name" value="Phage fibre proteins"/>
    <property type="match status" value="1"/>
</dbReference>
<dbReference type="Pfam" id="PF04717">
    <property type="entry name" value="Phage_base_V"/>
    <property type="match status" value="1"/>
</dbReference>
<dbReference type="Gene3D" id="3.55.50.10">
    <property type="entry name" value="Baseplate protein-like domains"/>
    <property type="match status" value="1"/>
</dbReference>
<dbReference type="Gene3D" id="2.40.50.230">
    <property type="entry name" value="Gp5 N-terminal domain"/>
    <property type="match status" value="1"/>
</dbReference>
<name>A0A420BFI3_SPHD1</name>
<dbReference type="AlphaFoldDB" id="A0A420BFI3"/>
<accession>A0A420BFI3</accession>
<dbReference type="SUPFAM" id="SSF69255">
    <property type="entry name" value="gp5 N-terminal domain-like"/>
    <property type="match status" value="1"/>
</dbReference>
<dbReference type="Gene3D" id="2.30.110.50">
    <property type="match status" value="1"/>
</dbReference>
<gene>
    <name evidence="2" type="ORF">DFQ12_0292</name>
</gene>
<dbReference type="OrthoDB" id="727155at2"/>
<sequence length="623" mass="70157">MYFDKPKLIIEMHIEGKEVTHFLSFNIRQRFNAHHEFELRIEHGKLGIPGLINLQDSRSYVGRTLAISFGYAQSSMQNFSGIITDVSLTQSHGYQGILLIKGYSPTILIDRGKDLGSYYGKTLNDIVKLATKDIVQNDLHMNVNPTRSEPIDYLIQYRESDFEFLNRLSAEYLEWFFYDGERLHFGKPAELPAGKVTYGREVSRLDYGIQIRPVNHCRFSYIPLHDQLLESTSNIKAEGHPDQVFAMKRASETFSKVFSQPLDIRVDSQGELQRVVQQQEEANVGQLLQVSCDSDSPQIRLGAQVEIETSLRQDLNFVTDTLGKFLITNVEHHFDDVGRYTNRFDGILATTERIPVRDYQRPQADMQMADVIDNNDPSGQGRIRVRFKWQCANNDETEWLRVITPNAGTGDRGMNRGFMSIPEIGDHVIVAFEEGSVARPVVLGSLYNQSTADSTPQIQNHLKSITTRTGHLIEFDDSQSSQGIKITDIKGNIVHIDSQGSNVTITALENMTLNCKNMQINVTENMDVQIGKDQSTSVGNNQTVSVTKDIATTAGNNYSLSATGDISEDSDNRTEIASKDFSRQSETSNELASEMTMFSNKENMTLQSGKTIEINSVEKSKLF</sequence>
<dbReference type="InterPro" id="IPR006531">
    <property type="entry name" value="Gp5/Vgr_OB"/>
</dbReference>
<dbReference type="Proteomes" id="UP000286246">
    <property type="component" value="Unassembled WGS sequence"/>
</dbReference>
<proteinExistence type="predicted"/>
<dbReference type="Pfam" id="PF05954">
    <property type="entry name" value="Phage_GPD"/>
    <property type="match status" value="1"/>
</dbReference>
<comment type="caution">
    <text evidence="2">The sequence shown here is derived from an EMBL/GenBank/DDBJ whole genome shotgun (WGS) entry which is preliminary data.</text>
</comment>